<feature type="transmembrane region" description="Helical" evidence="12">
    <location>
        <begin position="67"/>
        <end position="88"/>
    </location>
</feature>
<name>A0A3G2KJW5_ORNCO</name>
<dbReference type="SUPFAM" id="SSF81336">
    <property type="entry name" value="F1F0 ATP synthase subunit A"/>
    <property type="match status" value="1"/>
</dbReference>
<dbReference type="PROSITE" id="PS00449">
    <property type="entry name" value="ATPASE_A"/>
    <property type="match status" value="1"/>
</dbReference>
<dbReference type="PRINTS" id="PR00123">
    <property type="entry name" value="ATPASEA"/>
</dbReference>
<dbReference type="InterPro" id="IPR023011">
    <property type="entry name" value="ATP_synth_F0_asu_AS"/>
</dbReference>
<keyword evidence="3" id="KW-0813">Transport</keyword>
<dbReference type="EMBL" id="MG593161">
    <property type="protein sequence ID" value="AYN59502.1"/>
    <property type="molecule type" value="Genomic_DNA"/>
</dbReference>
<dbReference type="PANTHER" id="PTHR11410">
    <property type="entry name" value="ATP SYNTHASE SUBUNIT A"/>
    <property type="match status" value="1"/>
</dbReference>
<dbReference type="CDD" id="cd00310">
    <property type="entry name" value="ATP-synt_Fo_a_6"/>
    <property type="match status" value="1"/>
</dbReference>
<dbReference type="PANTHER" id="PTHR11410:SF0">
    <property type="entry name" value="ATP SYNTHASE SUBUNIT A"/>
    <property type="match status" value="1"/>
</dbReference>
<dbReference type="InterPro" id="IPR045083">
    <property type="entry name" value="ATP_synth_F0_asu_bact/mt"/>
</dbReference>
<dbReference type="Pfam" id="PF00119">
    <property type="entry name" value="ATP-synt_A"/>
    <property type="match status" value="1"/>
</dbReference>
<feature type="transmembrane region" description="Helical" evidence="12">
    <location>
        <begin position="124"/>
        <end position="144"/>
    </location>
</feature>
<evidence type="ECO:0000256" key="6">
    <source>
        <dbReference type="ARBA" id="ARBA00022781"/>
    </source>
</evidence>
<keyword evidence="9 12" id="KW-0472">Membrane</keyword>
<evidence type="ECO:0000256" key="10">
    <source>
        <dbReference type="ARBA" id="ARBA00023310"/>
    </source>
</evidence>
<feature type="transmembrane region" description="Helical" evidence="12">
    <location>
        <begin position="156"/>
        <end position="178"/>
    </location>
</feature>
<dbReference type="GO" id="GO:0045259">
    <property type="term" value="C:proton-transporting ATP synthase complex"/>
    <property type="evidence" value="ECO:0007669"/>
    <property type="project" value="UniProtKB-KW"/>
</dbReference>
<evidence type="ECO:0000256" key="7">
    <source>
        <dbReference type="ARBA" id="ARBA00022989"/>
    </source>
</evidence>
<evidence type="ECO:0000256" key="2">
    <source>
        <dbReference type="ARBA" id="ARBA00006810"/>
    </source>
</evidence>
<keyword evidence="13" id="KW-0496">Mitochondrion</keyword>
<proteinExistence type="inferred from homology"/>
<keyword evidence="4" id="KW-0138">CF(0)</keyword>
<comment type="subcellular location">
    <subcellularLocation>
        <location evidence="1">Membrane</location>
        <topology evidence="1">Multi-pass membrane protein</topology>
    </subcellularLocation>
    <subcellularLocation>
        <location evidence="11">Mitochondrion inner membrane</location>
        <topology evidence="11">Multi-pass membrane protein</topology>
    </subcellularLocation>
</comment>
<protein>
    <recommendedName>
        <fullName evidence="11">ATP synthase subunit a</fullName>
    </recommendedName>
</protein>
<dbReference type="InterPro" id="IPR035908">
    <property type="entry name" value="F0_ATP_A_sf"/>
</dbReference>
<evidence type="ECO:0000256" key="9">
    <source>
        <dbReference type="ARBA" id="ARBA00023136"/>
    </source>
</evidence>
<keyword evidence="7 12" id="KW-1133">Transmembrane helix</keyword>
<sequence length="222" mass="25550">MMTNLFSIFDPATTKNLSLNWLAILNPLILMPLMYWVIPSRPHFFWNKISFSLLSELQTLFSSNKKIFIFIFISLFWFILSCNFMGLLPYVFTPTSHINLTSFMSISMWTTLMLYGWVMQTNHMFTHLVPTGTPMFLSVFMVCIETISNMIRPLTLSVRLTANMISGHLLLCLLSNIMESTPIMNPVIMPVMIALLFLETAVAVIQSYVFITLTSLYLNELN</sequence>
<feature type="transmembrane region" description="Helical" evidence="12">
    <location>
        <begin position="190"/>
        <end position="218"/>
    </location>
</feature>
<dbReference type="InterPro" id="IPR000568">
    <property type="entry name" value="ATP_synth_F0_asu"/>
</dbReference>
<evidence type="ECO:0000256" key="3">
    <source>
        <dbReference type="ARBA" id="ARBA00022448"/>
    </source>
</evidence>
<dbReference type="NCBIfam" id="TIGR01131">
    <property type="entry name" value="ATP_synt_6_or_A"/>
    <property type="match status" value="1"/>
</dbReference>
<keyword evidence="6" id="KW-0375">Hydrogen ion transport</keyword>
<dbReference type="Gene3D" id="1.20.120.220">
    <property type="entry name" value="ATP synthase, F0 complex, subunit A"/>
    <property type="match status" value="1"/>
</dbReference>
<organism evidence="13">
    <name type="scientific">Ornithodoros coriaceus</name>
    <name type="common">Soft tick</name>
    <name type="synonym">Argasid tick</name>
    <dbReference type="NCBI Taxonomy" id="92741"/>
    <lineage>
        <taxon>Eukaryota</taxon>
        <taxon>Metazoa</taxon>
        <taxon>Ecdysozoa</taxon>
        <taxon>Arthropoda</taxon>
        <taxon>Chelicerata</taxon>
        <taxon>Arachnida</taxon>
        <taxon>Acari</taxon>
        <taxon>Parasitiformes</taxon>
        <taxon>Ixodida</taxon>
        <taxon>Ixodoidea</taxon>
        <taxon>Argasidae</taxon>
        <taxon>Ornithodorinae</taxon>
        <taxon>Ornithodoros</taxon>
    </lineage>
</organism>
<reference evidence="13" key="1">
    <citation type="journal article" date="2019" name="Ticks Tick Borne Dis.">
        <title>Argasid and ixodid systematics: Implications for soft tick evolution and systematics, with a new argasid species list.</title>
        <authorList>
            <person name="Mans B.J."/>
            <person name="Featherston J."/>
            <person name="Kvas M."/>
            <person name="Pillay K.A."/>
            <person name="de Klerk D.G."/>
            <person name="Pienaar R."/>
            <person name="de Castro M.H."/>
            <person name="Schwan T.G."/>
            <person name="Lopez J.E."/>
            <person name="Teel P."/>
            <person name="Perez de Leon A.A."/>
            <person name="Sonenshine D.E."/>
            <person name="Egekwu N.I."/>
            <person name="Bakkes D.K."/>
            <person name="Heyne H."/>
            <person name="Kanduma E.G."/>
            <person name="Nyangiwe N."/>
            <person name="Bouattour A."/>
            <person name="Latif A.A."/>
        </authorList>
    </citation>
    <scope>NUCLEOTIDE SEQUENCE</scope>
    <source>
        <strain evidence="13">California</strain>
    </source>
</reference>
<dbReference type="RefSeq" id="YP_009537770.1">
    <property type="nucleotide sequence ID" value="NC_039857.1"/>
</dbReference>
<dbReference type="CTD" id="38341681"/>
<evidence type="ECO:0000256" key="5">
    <source>
        <dbReference type="ARBA" id="ARBA00022692"/>
    </source>
</evidence>
<evidence type="ECO:0000256" key="8">
    <source>
        <dbReference type="ARBA" id="ARBA00023065"/>
    </source>
</evidence>
<evidence type="ECO:0000256" key="12">
    <source>
        <dbReference type="SAM" id="Phobius"/>
    </source>
</evidence>
<dbReference type="AlphaFoldDB" id="A0A3G2KJW5"/>
<evidence type="ECO:0000313" key="13">
    <source>
        <dbReference type="EMBL" id="AYN59502.1"/>
    </source>
</evidence>
<evidence type="ECO:0000256" key="4">
    <source>
        <dbReference type="ARBA" id="ARBA00022547"/>
    </source>
</evidence>
<keyword evidence="10" id="KW-0066">ATP synthesis</keyword>
<keyword evidence="8" id="KW-0406">Ion transport</keyword>
<dbReference type="GeneID" id="38341681"/>
<geneLocation type="mitochondrion" evidence="13"/>
<comment type="similarity">
    <text evidence="2">Belongs to the ATPase A chain family.</text>
</comment>
<feature type="transmembrane region" description="Helical" evidence="12">
    <location>
        <begin position="21"/>
        <end position="38"/>
    </location>
</feature>
<evidence type="ECO:0000256" key="1">
    <source>
        <dbReference type="ARBA" id="ARBA00004141"/>
    </source>
</evidence>
<feature type="transmembrane region" description="Helical" evidence="12">
    <location>
        <begin position="100"/>
        <end position="118"/>
    </location>
</feature>
<accession>A0A3G2KJW5</accession>
<evidence type="ECO:0000256" key="11">
    <source>
        <dbReference type="RuleBase" id="RU004450"/>
    </source>
</evidence>
<dbReference type="GO" id="GO:0005743">
    <property type="term" value="C:mitochondrial inner membrane"/>
    <property type="evidence" value="ECO:0007669"/>
    <property type="project" value="UniProtKB-SubCell"/>
</dbReference>
<dbReference type="GO" id="GO:0046933">
    <property type="term" value="F:proton-transporting ATP synthase activity, rotational mechanism"/>
    <property type="evidence" value="ECO:0007669"/>
    <property type="project" value="TreeGrafter"/>
</dbReference>
<keyword evidence="5 12" id="KW-0812">Transmembrane</keyword>